<evidence type="ECO:0000313" key="10">
    <source>
        <dbReference type="Proteomes" id="UP001385499"/>
    </source>
</evidence>
<evidence type="ECO:0000256" key="1">
    <source>
        <dbReference type="ARBA" id="ARBA00004141"/>
    </source>
</evidence>
<sequence length="609" mass="68086">MQEQYSGELEILRLRGIADGILQTASREAEKLGISPAEYLVSQSIVSEAAVYSALAEHCRVPFVPEMGFRPQSVNGIPLGFGSLDNGPLLIGMSPTSPQYIIAPEFDQFEQVTAHLHNSPELTDQVRISTPNAIRYASTVLNAPSGDLESRFPEFSAKARFSKTQLGTLVGVAAAFLVGFLVPKDFLFYSLSSLFSLACALAGIARWTSAKSTERDQMDLILPVAFQAPEIRWPTYTVLVPLYREAASVSDLVQGLRQIDYPTDKLDIKFLLECDDLETRKAFRGNLDDHMEVVIVPEGFPRTKPRALAYGLENAAGEFITVYDAEDRPQPDQLKKAALFFTLGPENLACLQARLAIDNADESFFTRQYALEYACLFDQVLPWFYQQEWPFPLGGTSNHFRRAVLDSIGGWDKYNVTEDADLGIRLARFGYLCGVFPSTTYEEAPISFKAWLHQRSRWYKGWLQTLCVHLREPARTLREVGATRFAVLTAMIGGSFVMMASHPFIVLAFLGYISGLLAFPNSDNFARDIFLALCLCGAVLGYVGAAMAMIRAGRRRNYRPNIADLILLPAYWLCGSVAFYRSVWEFFMQPYVWNKTEHGVSQGRRDDAT</sequence>
<keyword evidence="6 7" id="KW-0472">Membrane</keyword>
<evidence type="ECO:0000313" key="9">
    <source>
        <dbReference type="EMBL" id="MEJ8473371.1"/>
    </source>
</evidence>
<feature type="transmembrane region" description="Helical" evidence="7">
    <location>
        <begin position="166"/>
        <end position="182"/>
    </location>
</feature>
<dbReference type="Pfam" id="PF13632">
    <property type="entry name" value="Glyco_trans_2_3"/>
    <property type="match status" value="1"/>
</dbReference>
<feature type="transmembrane region" description="Helical" evidence="7">
    <location>
        <begin position="188"/>
        <end position="208"/>
    </location>
</feature>
<accession>A0ABU8TI26</accession>
<evidence type="ECO:0000256" key="7">
    <source>
        <dbReference type="SAM" id="Phobius"/>
    </source>
</evidence>
<feature type="transmembrane region" description="Helical" evidence="7">
    <location>
        <begin position="562"/>
        <end position="580"/>
    </location>
</feature>
<dbReference type="SUPFAM" id="SSF53448">
    <property type="entry name" value="Nucleotide-diphospho-sugar transferases"/>
    <property type="match status" value="1"/>
</dbReference>
<proteinExistence type="predicted"/>
<keyword evidence="10" id="KW-1185">Reference proteome</keyword>
<evidence type="ECO:0000256" key="3">
    <source>
        <dbReference type="ARBA" id="ARBA00022679"/>
    </source>
</evidence>
<comment type="subcellular location">
    <subcellularLocation>
        <location evidence="1">Membrane</location>
        <topology evidence="1">Multi-pass membrane protein</topology>
    </subcellularLocation>
</comment>
<gene>
    <name evidence="9" type="ORF">V6575_04680</name>
</gene>
<dbReference type="InterPro" id="IPR001173">
    <property type="entry name" value="Glyco_trans_2-like"/>
</dbReference>
<dbReference type="Gene3D" id="3.90.550.10">
    <property type="entry name" value="Spore Coat Polysaccharide Biosynthesis Protein SpsA, Chain A"/>
    <property type="match status" value="1"/>
</dbReference>
<evidence type="ECO:0000259" key="8">
    <source>
        <dbReference type="Pfam" id="PF13632"/>
    </source>
</evidence>
<comment type="caution">
    <text evidence="9">The sequence shown here is derived from an EMBL/GenBank/DDBJ whole genome shotgun (WGS) entry which is preliminary data.</text>
</comment>
<evidence type="ECO:0000256" key="2">
    <source>
        <dbReference type="ARBA" id="ARBA00022676"/>
    </source>
</evidence>
<dbReference type="InterPro" id="IPR029044">
    <property type="entry name" value="Nucleotide-diphossugar_trans"/>
</dbReference>
<dbReference type="SUPFAM" id="SSF160246">
    <property type="entry name" value="EspE N-terminal domain-like"/>
    <property type="match status" value="1"/>
</dbReference>
<evidence type="ECO:0000256" key="5">
    <source>
        <dbReference type="ARBA" id="ARBA00022989"/>
    </source>
</evidence>
<dbReference type="PANTHER" id="PTHR43867:SF2">
    <property type="entry name" value="CELLULOSE SYNTHASE CATALYTIC SUBUNIT A [UDP-FORMING]"/>
    <property type="match status" value="1"/>
</dbReference>
<organism evidence="9 10">
    <name type="scientific">Roseibium algae</name>
    <dbReference type="NCBI Taxonomy" id="3123038"/>
    <lineage>
        <taxon>Bacteria</taxon>
        <taxon>Pseudomonadati</taxon>
        <taxon>Pseudomonadota</taxon>
        <taxon>Alphaproteobacteria</taxon>
        <taxon>Hyphomicrobiales</taxon>
        <taxon>Stappiaceae</taxon>
        <taxon>Roseibium</taxon>
    </lineage>
</organism>
<feature type="transmembrane region" description="Helical" evidence="7">
    <location>
        <begin position="485"/>
        <end position="509"/>
    </location>
</feature>
<keyword evidence="4 7" id="KW-0812">Transmembrane</keyword>
<evidence type="ECO:0000256" key="4">
    <source>
        <dbReference type="ARBA" id="ARBA00022692"/>
    </source>
</evidence>
<dbReference type="EMBL" id="JBAKIA010000002">
    <property type="protein sequence ID" value="MEJ8473371.1"/>
    <property type="molecule type" value="Genomic_DNA"/>
</dbReference>
<dbReference type="RefSeq" id="WP_340272946.1">
    <property type="nucleotide sequence ID" value="NZ_JBAKIA010000002.1"/>
</dbReference>
<keyword evidence="3" id="KW-0808">Transferase</keyword>
<name>A0ABU8TI26_9HYPH</name>
<keyword evidence="2" id="KW-0328">Glycosyltransferase</keyword>
<dbReference type="PANTHER" id="PTHR43867">
    <property type="entry name" value="CELLULOSE SYNTHASE CATALYTIC SUBUNIT A [UDP-FORMING]"/>
    <property type="match status" value="1"/>
</dbReference>
<dbReference type="InterPro" id="IPR050321">
    <property type="entry name" value="Glycosyltr_2/OpgH_subfam"/>
</dbReference>
<feature type="domain" description="Glycosyltransferase 2-like" evidence="8">
    <location>
        <begin position="320"/>
        <end position="515"/>
    </location>
</feature>
<reference evidence="9 10" key="1">
    <citation type="submission" date="2024-02" db="EMBL/GenBank/DDBJ databases">
        <title>Roseibium algae sp. nov., isolated from marine alga (Grateloupia sp.), showing potential in myo-inositol conversion.</title>
        <authorList>
            <person name="Wang Y."/>
        </authorList>
    </citation>
    <scope>NUCLEOTIDE SEQUENCE [LARGE SCALE GENOMIC DNA]</scope>
    <source>
        <strain evidence="9 10">H3510</strain>
    </source>
</reference>
<feature type="transmembrane region" description="Helical" evidence="7">
    <location>
        <begin position="529"/>
        <end position="550"/>
    </location>
</feature>
<evidence type="ECO:0000256" key="6">
    <source>
        <dbReference type="ARBA" id="ARBA00023136"/>
    </source>
</evidence>
<keyword evidence="5 7" id="KW-1133">Transmembrane helix</keyword>
<dbReference type="InterPro" id="IPR037257">
    <property type="entry name" value="T2SS_E_N_sf"/>
</dbReference>
<dbReference type="Proteomes" id="UP001385499">
    <property type="component" value="Unassembled WGS sequence"/>
</dbReference>
<protein>
    <submittedName>
        <fullName evidence="9">Glycosyltransferase family 2 protein</fullName>
    </submittedName>
</protein>